<evidence type="ECO:0000313" key="2">
    <source>
        <dbReference type="Proteomes" id="UP000634136"/>
    </source>
</evidence>
<proteinExistence type="predicted"/>
<dbReference type="AlphaFoldDB" id="A0A834TH22"/>
<evidence type="ECO:0000313" key="1">
    <source>
        <dbReference type="EMBL" id="KAF7822102.1"/>
    </source>
</evidence>
<accession>A0A834TH22</accession>
<name>A0A834TH22_9FABA</name>
<comment type="caution">
    <text evidence="1">The sequence shown here is derived from an EMBL/GenBank/DDBJ whole genome shotgun (WGS) entry which is preliminary data.</text>
</comment>
<reference evidence="1" key="1">
    <citation type="submission" date="2020-09" db="EMBL/GenBank/DDBJ databases">
        <title>Genome-Enabled Discovery of Anthraquinone Biosynthesis in Senna tora.</title>
        <authorList>
            <person name="Kang S.-H."/>
            <person name="Pandey R.P."/>
            <person name="Lee C.-M."/>
            <person name="Sim J.-S."/>
            <person name="Jeong J.-T."/>
            <person name="Choi B.-S."/>
            <person name="Jung M."/>
            <person name="Ginzburg D."/>
            <person name="Zhao K."/>
            <person name="Won S.Y."/>
            <person name="Oh T.-J."/>
            <person name="Yu Y."/>
            <person name="Kim N.-H."/>
            <person name="Lee O.R."/>
            <person name="Lee T.-H."/>
            <person name="Bashyal P."/>
            <person name="Kim T.-S."/>
            <person name="Lee W.-H."/>
            <person name="Kawkins C."/>
            <person name="Kim C.-K."/>
            <person name="Kim J.S."/>
            <person name="Ahn B.O."/>
            <person name="Rhee S.Y."/>
            <person name="Sohng J.K."/>
        </authorList>
    </citation>
    <scope>NUCLEOTIDE SEQUENCE</scope>
    <source>
        <tissue evidence="1">Leaf</tissue>
    </source>
</reference>
<organism evidence="1 2">
    <name type="scientific">Senna tora</name>
    <dbReference type="NCBI Taxonomy" id="362788"/>
    <lineage>
        <taxon>Eukaryota</taxon>
        <taxon>Viridiplantae</taxon>
        <taxon>Streptophyta</taxon>
        <taxon>Embryophyta</taxon>
        <taxon>Tracheophyta</taxon>
        <taxon>Spermatophyta</taxon>
        <taxon>Magnoliopsida</taxon>
        <taxon>eudicotyledons</taxon>
        <taxon>Gunneridae</taxon>
        <taxon>Pentapetalae</taxon>
        <taxon>rosids</taxon>
        <taxon>fabids</taxon>
        <taxon>Fabales</taxon>
        <taxon>Fabaceae</taxon>
        <taxon>Caesalpinioideae</taxon>
        <taxon>Cassia clade</taxon>
        <taxon>Senna</taxon>
    </lineage>
</organism>
<keyword evidence="2" id="KW-1185">Reference proteome</keyword>
<dbReference type="Proteomes" id="UP000634136">
    <property type="component" value="Unassembled WGS sequence"/>
</dbReference>
<dbReference type="EMBL" id="JAAIUW010000008">
    <property type="protein sequence ID" value="KAF7822102.1"/>
    <property type="molecule type" value="Genomic_DNA"/>
</dbReference>
<protein>
    <submittedName>
        <fullName evidence="1">Plant/F14N23-31 protein</fullName>
    </submittedName>
</protein>
<gene>
    <name evidence="1" type="ORF">G2W53_027557</name>
</gene>
<sequence>MQSHIRRSLSSRIFKGSLDKNPITPSVPNFSTFADPAFYRSIEEARFNSVTVFDSDCDYDYQSVPDDVVCGRMEIELLQEEAESQNEKRCSQKTSGFLDIQEIIV</sequence>